<feature type="transmembrane region" description="Helical" evidence="6">
    <location>
        <begin position="297"/>
        <end position="317"/>
    </location>
</feature>
<keyword evidence="3 6" id="KW-0812">Transmembrane</keyword>
<accession>A0A1M6EX01</accession>
<reference evidence="8" key="1">
    <citation type="submission" date="2016-11" db="EMBL/GenBank/DDBJ databases">
        <authorList>
            <person name="Varghese N."/>
            <person name="Submissions S."/>
        </authorList>
    </citation>
    <scope>NUCLEOTIDE SEQUENCE [LARGE SCALE GENOMIC DNA]</scope>
    <source>
        <strain evidence="8">DSM 18829</strain>
    </source>
</reference>
<dbReference type="Gene3D" id="1.20.1250.20">
    <property type="entry name" value="MFS general substrate transporter like domains"/>
    <property type="match status" value="2"/>
</dbReference>
<comment type="subcellular location">
    <subcellularLocation>
        <location evidence="1">Cell inner membrane</location>
        <topology evidence="1">Multi-pass membrane protein</topology>
    </subcellularLocation>
</comment>
<evidence type="ECO:0000256" key="3">
    <source>
        <dbReference type="ARBA" id="ARBA00022692"/>
    </source>
</evidence>
<evidence type="ECO:0000256" key="2">
    <source>
        <dbReference type="ARBA" id="ARBA00022475"/>
    </source>
</evidence>
<dbReference type="CDD" id="cd17394">
    <property type="entry name" value="MFS_FucP_like"/>
    <property type="match status" value="1"/>
</dbReference>
<feature type="transmembrane region" description="Helical" evidence="6">
    <location>
        <begin position="355"/>
        <end position="373"/>
    </location>
</feature>
<organism evidence="7 8">
    <name type="scientific">Flavobacterium terrae</name>
    <dbReference type="NCBI Taxonomy" id="415425"/>
    <lineage>
        <taxon>Bacteria</taxon>
        <taxon>Pseudomonadati</taxon>
        <taxon>Bacteroidota</taxon>
        <taxon>Flavobacteriia</taxon>
        <taxon>Flavobacteriales</taxon>
        <taxon>Flavobacteriaceae</taxon>
        <taxon>Flavobacterium</taxon>
    </lineage>
</organism>
<feature type="transmembrane region" description="Helical" evidence="6">
    <location>
        <begin position="178"/>
        <end position="201"/>
    </location>
</feature>
<protein>
    <submittedName>
        <fullName evidence="7">MFS transporter, FHS family, L-fucose permease</fullName>
    </submittedName>
</protein>
<feature type="transmembrane region" description="Helical" evidence="6">
    <location>
        <begin position="261"/>
        <end position="285"/>
    </location>
</feature>
<feature type="transmembrane region" description="Helical" evidence="6">
    <location>
        <begin position="110"/>
        <end position="130"/>
    </location>
</feature>
<name>A0A1M6EX01_9FLAO</name>
<evidence type="ECO:0000256" key="4">
    <source>
        <dbReference type="ARBA" id="ARBA00022989"/>
    </source>
</evidence>
<dbReference type="PANTHER" id="PTHR43702:SF3">
    <property type="entry name" value="PROTEIN TSGA"/>
    <property type="match status" value="1"/>
</dbReference>
<feature type="transmembrane region" description="Helical" evidence="6">
    <location>
        <begin position="404"/>
        <end position="426"/>
    </location>
</feature>
<feature type="transmembrane region" description="Helical" evidence="6">
    <location>
        <begin position="78"/>
        <end position="98"/>
    </location>
</feature>
<keyword evidence="2" id="KW-1003">Cell membrane</keyword>
<dbReference type="InterPro" id="IPR036259">
    <property type="entry name" value="MFS_trans_sf"/>
</dbReference>
<feature type="transmembrane region" description="Helical" evidence="6">
    <location>
        <begin position="380"/>
        <end position="398"/>
    </location>
</feature>
<dbReference type="InterPro" id="IPR011701">
    <property type="entry name" value="MFS"/>
</dbReference>
<dbReference type="GO" id="GO:0022857">
    <property type="term" value="F:transmembrane transporter activity"/>
    <property type="evidence" value="ECO:0007669"/>
    <property type="project" value="InterPro"/>
</dbReference>
<dbReference type="EMBL" id="FQZI01000003">
    <property type="protein sequence ID" value="SHI90027.1"/>
    <property type="molecule type" value="Genomic_DNA"/>
</dbReference>
<feature type="transmembrane region" description="Helical" evidence="6">
    <location>
        <begin position="213"/>
        <end position="231"/>
    </location>
</feature>
<dbReference type="GO" id="GO:0005886">
    <property type="term" value="C:plasma membrane"/>
    <property type="evidence" value="ECO:0007669"/>
    <property type="project" value="UniProtKB-SubCell"/>
</dbReference>
<dbReference type="Proteomes" id="UP000184488">
    <property type="component" value="Unassembled WGS sequence"/>
</dbReference>
<proteinExistence type="predicted"/>
<dbReference type="STRING" id="415425.SAMN05444363_2008"/>
<evidence type="ECO:0000256" key="6">
    <source>
        <dbReference type="SAM" id="Phobius"/>
    </source>
</evidence>
<feature type="transmembrane region" description="Helical" evidence="6">
    <location>
        <begin position="142"/>
        <end position="166"/>
    </location>
</feature>
<dbReference type="PANTHER" id="PTHR43702">
    <property type="entry name" value="L-FUCOSE-PROTON SYMPORTER"/>
    <property type="match status" value="1"/>
</dbReference>
<keyword evidence="4 6" id="KW-1133">Transmembrane helix</keyword>
<feature type="transmembrane region" description="Helical" evidence="6">
    <location>
        <begin position="35"/>
        <end position="58"/>
    </location>
</feature>
<dbReference type="AlphaFoldDB" id="A0A1M6EX01"/>
<evidence type="ECO:0000313" key="7">
    <source>
        <dbReference type="EMBL" id="SHI90027.1"/>
    </source>
</evidence>
<evidence type="ECO:0000256" key="1">
    <source>
        <dbReference type="ARBA" id="ARBA00004429"/>
    </source>
</evidence>
<dbReference type="SUPFAM" id="SSF103473">
    <property type="entry name" value="MFS general substrate transporter"/>
    <property type="match status" value="1"/>
</dbReference>
<feature type="transmembrane region" description="Helical" evidence="6">
    <location>
        <begin position="329"/>
        <end position="349"/>
    </location>
</feature>
<feature type="transmembrane region" description="Helical" evidence="6">
    <location>
        <begin position="463"/>
        <end position="482"/>
    </location>
</feature>
<sequence length="503" mass="54325">MPFFHSFKKVFLTKQKTNSITKTKFMSLESQKTNWAQFIPLVTVFFFWGFVAASNDILIPVFKKAFDLTQVQSQLVSLAFYIAYTVGSLLYLLISYLTKGDLINRLGYKNSLALGLGISALGTLLFYPAANTGSFTLMLSGLFIVALGFSLQQTVANPLAIALGPITTGSQRLTMAGGINNLGTTIGPLIVSFAIFGSAVSGSTDMSIESVKIPYLVLGAAFLLVAILLKFSSLPDKPQAVVASEDGAETSRSSALKYPQLILGMIGIFVYVGVEVSTASNLPAYMEKHLGFMTKDIAPYISLYWASLMIGRWTGAVEAFTDNMSTQKILRFIAPYLAFGVFLFVNSVAKHDLTPFYVYALIILVLIFADMASKGNPARMLLLFSVLGILALIIGMSTSGMVSVYAFTSVGLFCSTLWPCIFTLAVSGLGKHTSQGSSFLIMMIMGGGFVSLLQGYVADVFTIQSSYIVGVLCFAYLAFYAWKVSGILKSQGIDFDKKVSGGH</sequence>
<gene>
    <name evidence="7" type="ORF">SAMN05444363_2008</name>
</gene>
<feature type="transmembrane region" description="Helical" evidence="6">
    <location>
        <begin position="438"/>
        <end position="457"/>
    </location>
</feature>
<keyword evidence="5 6" id="KW-0472">Membrane</keyword>
<evidence type="ECO:0000256" key="5">
    <source>
        <dbReference type="ARBA" id="ARBA00023136"/>
    </source>
</evidence>
<evidence type="ECO:0000313" key="8">
    <source>
        <dbReference type="Proteomes" id="UP000184488"/>
    </source>
</evidence>
<dbReference type="Pfam" id="PF07690">
    <property type="entry name" value="MFS_1"/>
    <property type="match status" value="1"/>
</dbReference>
<keyword evidence="8" id="KW-1185">Reference proteome</keyword>
<dbReference type="InterPro" id="IPR050375">
    <property type="entry name" value="MFS_TsgA-like"/>
</dbReference>